<keyword evidence="5" id="KW-1185">Reference proteome</keyword>
<dbReference type="InterPro" id="IPR055915">
    <property type="entry name" value="DUF7492"/>
</dbReference>
<dbReference type="AlphaFoldDB" id="A0A8T9CB60"/>
<evidence type="ECO:0000256" key="2">
    <source>
        <dbReference type="SAM" id="SignalP"/>
    </source>
</evidence>
<evidence type="ECO:0000256" key="1">
    <source>
        <dbReference type="SAM" id="MobiDB-lite"/>
    </source>
</evidence>
<feature type="region of interest" description="Disordered" evidence="1">
    <location>
        <begin position="306"/>
        <end position="343"/>
    </location>
</feature>
<evidence type="ECO:0000313" key="5">
    <source>
        <dbReference type="Proteomes" id="UP000469558"/>
    </source>
</evidence>
<sequence>MILSIFPKIGLVVLLLVCAITIEAHTWIEEIYRIASNGTFVGAAGYPRGFTPRVPGVSPDLAMEYLLPPNGRPTGNAILSTDLMCKSSQSIGQYTPGSNMLNAAAGDFIALTYNENGHVTLPTPTVRPSGNGTVYVYGTKTPSNNDTFLSIHKLWNADGTGGNQRGKLLATRYFDDGQCYQTTTDNDSKIEDHNYRPLRDARRKLHPADVDQILCQTDVQVPTDAGTSGSYTMYWVWDFAHLDPSTGAVAVNETYTTCLDVGLTAEALPSVGKFNTTQLVTSQAIEEQLEKAMLVNPTAALVLPGGSPATVPQSSSAAASKPTATPAPSAPKESAVASSSPPSQGFITVTVTTTVHDLASAPAPSASTSSHSTPAISSVVVPSVTQGNLNNSGQPAVSPFLAAAASSQNAKKDIDSSATLASACSTTAAKIKARHPHRRSFA</sequence>
<gene>
    <name evidence="4" type="ORF">LSUE1_G002022</name>
</gene>
<name>A0A8T9CB60_9HELO</name>
<protein>
    <recommendedName>
        <fullName evidence="3">DUF7492 domain-containing protein</fullName>
    </recommendedName>
</protein>
<evidence type="ECO:0000259" key="3">
    <source>
        <dbReference type="Pfam" id="PF24320"/>
    </source>
</evidence>
<feature type="compositionally biased region" description="Low complexity" evidence="1">
    <location>
        <begin position="314"/>
        <end position="335"/>
    </location>
</feature>
<comment type="caution">
    <text evidence="4">The sequence shown here is derived from an EMBL/GenBank/DDBJ whole genome shotgun (WGS) entry which is preliminary data.</text>
</comment>
<dbReference type="OrthoDB" id="64281at2759"/>
<feature type="chain" id="PRO_5035860843" description="DUF7492 domain-containing protein" evidence="2">
    <location>
        <begin position="25"/>
        <end position="442"/>
    </location>
</feature>
<evidence type="ECO:0000313" key="4">
    <source>
        <dbReference type="EMBL" id="TVY82878.1"/>
    </source>
</evidence>
<keyword evidence="2" id="KW-0732">Signal</keyword>
<reference evidence="4 5" key="1">
    <citation type="submission" date="2018-05" db="EMBL/GenBank/DDBJ databases">
        <title>Genome sequencing and assembly of the regulated plant pathogen Lachnellula willkommii and related sister species for the development of diagnostic species identification markers.</title>
        <authorList>
            <person name="Giroux E."/>
            <person name="Bilodeau G."/>
        </authorList>
    </citation>
    <scope>NUCLEOTIDE SEQUENCE [LARGE SCALE GENOMIC DNA]</scope>
    <source>
        <strain evidence="4 5">CBS 268.59</strain>
    </source>
</reference>
<proteinExistence type="predicted"/>
<dbReference type="EMBL" id="QGMK01000264">
    <property type="protein sequence ID" value="TVY82878.1"/>
    <property type="molecule type" value="Genomic_DNA"/>
</dbReference>
<organism evidence="4 5">
    <name type="scientific">Lachnellula suecica</name>
    <dbReference type="NCBI Taxonomy" id="602035"/>
    <lineage>
        <taxon>Eukaryota</taxon>
        <taxon>Fungi</taxon>
        <taxon>Dikarya</taxon>
        <taxon>Ascomycota</taxon>
        <taxon>Pezizomycotina</taxon>
        <taxon>Leotiomycetes</taxon>
        <taxon>Helotiales</taxon>
        <taxon>Lachnaceae</taxon>
        <taxon>Lachnellula</taxon>
    </lineage>
</organism>
<feature type="domain" description="DUF7492" evidence="3">
    <location>
        <begin position="23"/>
        <end position="286"/>
    </location>
</feature>
<dbReference type="Proteomes" id="UP000469558">
    <property type="component" value="Unassembled WGS sequence"/>
</dbReference>
<accession>A0A8T9CB60</accession>
<feature type="signal peptide" evidence="2">
    <location>
        <begin position="1"/>
        <end position="24"/>
    </location>
</feature>
<dbReference type="Pfam" id="PF24320">
    <property type="entry name" value="DUF7492"/>
    <property type="match status" value="1"/>
</dbReference>